<dbReference type="AlphaFoldDB" id="A0A9W3CN19"/>
<feature type="region of interest" description="Disordered" evidence="1">
    <location>
        <begin position="95"/>
        <end position="132"/>
    </location>
</feature>
<evidence type="ECO:0000313" key="3">
    <source>
        <dbReference type="Proteomes" id="UP000504610"/>
    </source>
</evidence>
<organism evidence="3 4">
    <name type="scientific">Raphanus sativus</name>
    <name type="common">Radish</name>
    <name type="synonym">Raphanus raphanistrum var. sativus</name>
    <dbReference type="NCBI Taxonomy" id="3726"/>
    <lineage>
        <taxon>Eukaryota</taxon>
        <taxon>Viridiplantae</taxon>
        <taxon>Streptophyta</taxon>
        <taxon>Embryophyta</taxon>
        <taxon>Tracheophyta</taxon>
        <taxon>Spermatophyta</taxon>
        <taxon>Magnoliopsida</taxon>
        <taxon>eudicotyledons</taxon>
        <taxon>Gunneridae</taxon>
        <taxon>Pentapetalae</taxon>
        <taxon>rosids</taxon>
        <taxon>malvids</taxon>
        <taxon>Brassicales</taxon>
        <taxon>Brassicaceae</taxon>
        <taxon>Brassiceae</taxon>
        <taxon>Raphanus</taxon>
    </lineage>
</organism>
<dbReference type="GeneID" id="130502100"/>
<protein>
    <submittedName>
        <fullName evidence="4">Uncharacterized protein LOC130502100</fullName>
    </submittedName>
</protein>
<dbReference type="OrthoDB" id="657187at2759"/>
<evidence type="ECO:0000313" key="4">
    <source>
        <dbReference type="RefSeq" id="XP_056852886.1"/>
    </source>
</evidence>
<feature type="compositionally biased region" description="Low complexity" evidence="1">
    <location>
        <begin position="104"/>
        <end position="120"/>
    </location>
</feature>
<gene>
    <name evidence="4" type="primary">LOC130502100</name>
</gene>
<keyword evidence="2" id="KW-0472">Membrane</keyword>
<dbReference type="PANTHER" id="PTHR33168">
    <property type="entry name" value="STRESS INDUCED PROTEIN-RELATED"/>
    <property type="match status" value="1"/>
</dbReference>
<keyword evidence="2" id="KW-1133">Transmembrane helix</keyword>
<dbReference type="Proteomes" id="UP000504610">
    <property type="component" value="Unplaced"/>
</dbReference>
<feature type="compositionally biased region" description="Low complexity" evidence="1">
    <location>
        <begin position="185"/>
        <end position="203"/>
    </location>
</feature>
<evidence type="ECO:0000256" key="1">
    <source>
        <dbReference type="SAM" id="MobiDB-lite"/>
    </source>
</evidence>
<sequence length="210" mass="24040">MVVQLKREDKFSTCSPKFWLNTFFFFILYIFYIVLQCFFANSLLVDQIVRETKKKKSQKKKIGSESMSHHHHLSFKKKLKSTLCIAGGCFGTTNHPQSLPEQPSSPTSPNETSTHSPTKTKSPRLARTLSKSHEKCKSLIHRIGEGKHIRRHTTDFHYDPSSYALNFDRGEEDENVNRFPLHNFSSRLPHSPPSSTTSPGSSLVIHNLLR</sequence>
<keyword evidence="3" id="KW-1185">Reference proteome</keyword>
<dbReference type="KEGG" id="rsz:130502100"/>
<keyword evidence="2" id="KW-0812">Transmembrane</keyword>
<feature type="transmembrane region" description="Helical" evidence="2">
    <location>
        <begin position="20"/>
        <end position="45"/>
    </location>
</feature>
<feature type="region of interest" description="Disordered" evidence="1">
    <location>
        <begin position="184"/>
        <end position="210"/>
    </location>
</feature>
<dbReference type="RefSeq" id="XP_056852886.1">
    <property type="nucleotide sequence ID" value="XM_056996906.1"/>
</dbReference>
<name>A0A9W3CN19_RAPSA</name>
<reference evidence="4" key="1">
    <citation type="submission" date="2025-08" db="UniProtKB">
        <authorList>
            <consortium name="RefSeq"/>
        </authorList>
    </citation>
    <scope>IDENTIFICATION</scope>
    <source>
        <tissue evidence="4">Leaf</tissue>
    </source>
</reference>
<proteinExistence type="predicted"/>
<accession>A0A9W3CN19</accession>
<evidence type="ECO:0000256" key="2">
    <source>
        <dbReference type="SAM" id="Phobius"/>
    </source>
</evidence>